<accession>A0A316EY72</accession>
<keyword evidence="2" id="KW-0680">Restriction system</keyword>
<feature type="domain" description="Type I restriction modification DNA specificity" evidence="5">
    <location>
        <begin position="13"/>
        <end position="178"/>
    </location>
</feature>
<protein>
    <submittedName>
        <fullName evidence="6">Type I restriction enzyme S subunit</fullName>
    </submittedName>
</protein>
<feature type="coiled-coil region" evidence="4">
    <location>
        <begin position="368"/>
        <end position="396"/>
    </location>
</feature>
<dbReference type="Gene3D" id="3.90.220.20">
    <property type="entry name" value="DNA methylase specificity domains"/>
    <property type="match status" value="2"/>
</dbReference>
<name>A0A316EY72_9BACT</name>
<comment type="similarity">
    <text evidence="1">Belongs to the type-I restriction system S methylase family.</text>
</comment>
<evidence type="ECO:0000313" key="6">
    <source>
        <dbReference type="EMBL" id="PWK28240.1"/>
    </source>
</evidence>
<evidence type="ECO:0000256" key="3">
    <source>
        <dbReference type="ARBA" id="ARBA00023125"/>
    </source>
</evidence>
<dbReference type="GO" id="GO:0009307">
    <property type="term" value="P:DNA restriction-modification system"/>
    <property type="evidence" value="ECO:0007669"/>
    <property type="project" value="UniProtKB-KW"/>
</dbReference>
<dbReference type="AlphaFoldDB" id="A0A316EY72"/>
<gene>
    <name evidence="6" type="ORF">LV89_01021</name>
</gene>
<reference evidence="6 7" key="1">
    <citation type="submission" date="2018-05" db="EMBL/GenBank/DDBJ databases">
        <title>Genomic Encyclopedia of Archaeal and Bacterial Type Strains, Phase II (KMG-II): from individual species to whole genera.</title>
        <authorList>
            <person name="Goeker M."/>
        </authorList>
    </citation>
    <scope>NUCLEOTIDE SEQUENCE [LARGE SCALE GENOMIC DNA]</scope>
    <source>
        <strain evidence="6 7">DSM 22214</strain>
    </source>
</reference>
<dbReference type="Pfam" id="PF01420">
    <property type="entry name" value="Methylase_S"/>
    <property type="match status" value="2"/>
</dbReference>
<proteinExistence type="inferred from homology"/>
<dbReference type="RefSeq" id="WP_109741797.1">
    <property type="nucleotide sequence ID" value="NZ_QGGO01000004.1"/>
</dbReference>
<keyword evidence="7" id="KW-1185">Reference proteome</keyword>
<dbReference type="InterPro" id="IPR044946">
    <property type="entry name" value="Restrct_endonuc_typeI_TRD_sf"/>
</dbReference>
<evidence type="ECO:0000256" key="2">
    <source>
        <dbReference type="ARBA" id="ARBA00022747"/>
    </source>
</evidence>
<comment type="caution">
    <text evidence="6">The sequence shown here is derived from an EMBL/GenBank/DDBJ whole genome shotgun (WGS) entry which is preliminary data.</text>
</comment>
<dbReference type="InterPro" id="IPR051212">
    <property type="entry name" value="Type-I_RE_S_subunit"/>
</dbReference>
<dbReference type="EMBL" id="QGGO01000004">
    <property type="protein sequence ID" value="PWK28240.1"/>
    <property type="molecule type" value="Genomic_DNA"/>
</dbReference>
<dbReference type="GO" id="GO:0003677">
    <property type="term" value="F:DNA binding"/>
    <property type="evidence" value="ECO:0007669"/>
    <property type="project" value="UniProtKB-KW"/>
</dbReference>
<organism evidence="6 7">
    <name type="scientific">Arcicella aurantiaca</name>
    <dbReference type="NCBI Taxonomy" id="591202"/>
    <lineage>
        <taxon>Bacteria</taxon>
        <taxon>Pseudomonadati</taxon>
        <taxon>Bacteroidota</taxon>
        <taxon>Cytophagia</taxon>
        <taxon>Cytophagales</taxon>
        <taxon>Flectobacillaceae</taxon>
        <taxon>Arcicella</taxon>
    </lineage>
</organism>
<evidence type="ECO:0000256" key="1">
    <source>
        <dbReference type="ARBA" id="ARBA00010923"/>
    </source>
</evidence>
<evidence type="ECO:0000259" key="5">
    <source>
        <dbReference type="Pfam" id="PF01420"/>
    </source>
</evidence>
<dbReference type="CDD" id="cd17282">
    <property type="entry name" value="RMtype1_S_Eco16444ORF1681_TRD1-CR1_like"/>
    <property type="match status" value="1"/>
</dbReference>
<feature type="domain" description="Type I restriction modification DNA specificity" evidence="5">
    <location>
        <begin position="207"/>
        <end position="376"/>
    </location>
</feature>
<dbReference type="InterPro" id="IPR000055">
    <property type="entry name" value="Restrct_endonuc_typeI_TRD"/>
</dbReference>
<keyword evidence="4" id="KW-0175">Coiled coil</keyword>
<dbReference type="SUPFAM" id="SSF116734">
    <property type="entry name" value="DNA methylase specificity domain"/>
    <property type="match status" value="2"/>
</dbReference>
<dbReference type="PANTHER" id="PTHR43140:SF1">
    <property type="entry name" value="TYPE I RESTRICTION ENZYME ECOKI SPECIFICITY SUBUNIT"/>
    <property type="match status" value="1"/>
</dbReference>
<evidence type="ECO:0000256" key="4">
    <source>
        <dbReference type="SAM" id="Coils"/>
    </source>
</evidence>
<dbReference type="PANTHER" id="PTHR43140">
    <property type="entry name" value="TYPE-1 RESTRICTION ENZYME ECOKI SPECIFICITY PROTEIN"/>
    <property type="match status" value="1"/>
</dbReference>
<sequence>MTKNTSNNTKELPNGWEWKKLGEVAEVKRGKSKHRPRNDKSLFGGKFPFIQTGDVRNAHKYITEFTESYSEKGLEQSKLWSKGTICLTIAANIGDVAILGVDACFPDSVVGILSKKGNNEFMYYFLTTLKEKLESKATKSAQMNLNVEKLVDFEIPLPPLKEQERIVQKLDTAFQSLDEAITLQKENIAHTQELKKAVLVEQIANLDCEMKKLGEVVNISKTKNPESKPDDFINYLDISSIDNKLFKVSETKLMLGKDAPSRARKLAKKGDIVFATTRPSLKNIAIIEAEYDNLICSTGFCILSPKSIIDSKYLYYHATSDFIQEQISPLIRGTQYPAISDKDLLSCKIPLPPLPEQERIIAYLDTSFAKLDALIMEQEERLAQLIELKKSVLQEAFEGKL</sequence>
<dbReference type="Proteomes" id="UP000245489">
    <property type="component" value="Unassembled WGS sequence"/>
</dbReference>
<dbReference type="CDD" id="cd16961">
    <property type="entry name" value="RMtype1_S_TRD-CR_like"/>
    <property type="match status" value="1"/>
</dbReference>
<evidence type="ECO:0000313" key="7">
    <source>
        <dbReference type="Proteomes" id="UP000245489"/>
    </source>
</evidence>
<dbReference type="OrthoDB" id="825893at2"/>
<keyword evidence="3" id="KW-0238">DNA-binding</keyword>